<dbReference type="EMBL" id="MIGC01004106">
    <property type="protein sequence ID" value="PHJ18506.1"/>
    <property type="molecule type" value="Genomic_DNA"/>
</dbReference>
<gene>
    <name evidence="1" type="ORF">CSUI_007670</name>
</gene>
<proteinExistence type="predicted"/>
<evidence type="ECO:0000313" key="1">
    <source>
        <dbReference type="EMBL" id="PHJ18506.1"/>
    </source>
</evidence>
<organism evidence="1 2">
    <name type="scientific">Cystoisospora suis</name>
    <dbReference type="NCBI Taxonomy" id="483139"/>
    <lineage>
        <taxon>Eukaryota</taxon>
        <taxon>Sar</taxon>
        <taxon>Alveolata</taxon>
        <taxon>Apicomplexa</taxon>
        <taxon>Conoidasida</taxon>
        <taxon>Coccidia</taxon>
        <taxon>Eucoccidiorida</taxon>
        <taxon>Eimeriorina</taxon>
        <taxon>Sarcocystidae</taxon>
        <taxon>Cystoisospora</taxon>
    </lineage>
</organism>
<dbReference type="RefSeq" id="XP_067920212.1">
    <property type="nucleotide sequence ID" value="XM_068067815.1"/>
</dbReference>
<dbReference type="GeneID" id="94431026"/>
<keyword evidence="2" id="KW-1185">Reference proteome</keyword>
<dbReference type="Proteomes" id="UP000221165">
    <property type="component" value="Unassembled WGS sequence"/>
</dbReference>
<name>A0A2C6KQ64_9APIC</name>
<sequence length="80" mass="9136">MLISFWSVEPVVSVERFGEKKVLKLCMAKNHAVQSLICCPPNKVLELCQKNSCWLRINNAAKRTKELLNSCMSCRSILRP</sequence>
<dbReference type="AlphaFoldDB" id="A0A2C6KQ64"/>
<reference evidence="1 2" key="1">
    <citation type="journal article" date="2017" name="Int. J. Parasitol.">
        <title>The genome of the protozoan parasite Cystoisospora suis and a reverse vaccinology approach to identify vaccine candidates.</title>
        <authorList>
            <person name="Palmieri N."/>
            <person name="Shrestha A."/>
            <person name="Ruttkowski B."/>
            <person name="Beck T."/>
            <person name="Vogl C."/>
            <person name="Tomley F."/>
            <person name="Blake D.P."/>
            <person name="Joachim A."/>
        </authorList>
    </citation>
    <scope>NUCLEOTIDE SEQUENCE [LARGE SCALE GENOMIC DNA]</scope>
    <source>
        <strain evidence="1 2">Wien I</strain>
    </source>
</reference>
<feature type="non-terminal residue" evidence="1">
    <location>
        <position position="80"/>
    </location>
</feature>
<dbReference type="VEuPathDB" id="ToxoDB:CSUI_007670"/>
<comment type="caution">
    <text evidence="1">The sequence shown here is derived from an EMBL/GenBank/DDBJ whole genome shotgun (WGS) entry which is preliminary data.</text>
</comment>
<accession>A0A2C6KQ64</accession>
<protein>
    <submittedName>
        <fullName evidence="1">Uncharacterized protein</fullName>
    </submittedName>
</protein>
<evidence type="ECO:0000313" key="2">
    <source>
        <dbReference type="Proteomes" id="UP000221165"/>
    </source>
</evidence>